<proteinExistence type="predicted"/>
<protein>
    <recommendedName>
        <fullName evidence="1">Glycosyl transferase family 1 domain-containing protein</fullName>
    </recommendedName>
</protein>
<dbReference type="OrthoDB" id="832722at2"/>
<dbReference type="CDD" id="cd03801">
    <property type="entry name" value="GT4_PimA-like"/>
    <property type="match status" value="1"/>
</dbReference>
<feature type="domain" description="Glycosyl transferase family 1" evidence="1">
    <location>
        <begin position="157"/>
        <end position="313"/>
    </location>
</feature>
<dbReference type="PANTHER" id="PTHR12526:SF634">
    <property type="entry name" value="BLL3361 PROTEIN"/>
    <property type="match status" value="1"/>
</dbReference>
<dbReference type="InterPro" id="IPR001296">
    <property type="entry name" value="Glyco_trans_1"/>
</dbReference>
<dbReference type="SUPFAM" id="SSF53756">
    <property type="entry name" value="UDP-Glycosyltransferase/glycogen phosphorylase"/>
    <property type="match status" value="1"/>
</dbReference>
<evidence type="ECO:0000313" key="3">
    <source>
        <dbReference type="Proteomes" id="UP000229433"/>
    </source>
</evidence>
<dbReference type="PANTHER" id="PTHR12526">
    <property type="entry name" value="GLYCOSYLTRANSFERASE"/>
    <property type="match status" value="1"/>
</dbReference>
<name>A0A2G1VNE1_9FLAO</name>
<keyword evidence="3" id="KW-1185">Reference proteome</keyword>
<dbReference type="EMBL" id="NQXA01000016">
    <property type="protein sequence ID" value="PHQ28281.1"/>
    <property type="molecule type" value="Genomic_DNA"/>
</dbReference>
<organism evidence="2 3">
    <name type="scientific">Leeuwenhoekiella nanhaiensis</name>
    <dbReference type="NCBI Taxonomy" id="1655491"/>
    <lineage>
        <taxon>Bacteria</taxon>
        <taxon>Pseudomonadati</taxon>
        <taxon>Bacteroidota</taxon>
        <taxon>Flavobacteriia</taxon>
        <taxon>Flavobacteriales</taxon>
        <taxon>Flavobacteriaceae</taxon>
        <taxon>Leeuwenhoekiella</taxon>
    </lineage>
</organism>
<dbReference type="Gene3D" id="3.40.50.2000">
    <property type="entry name" value="Glycogen Phosphorylase B"/>
    <property type="match status" value="2"/>
</dbReference>
<sequence length="337" mass="38321">MNIVILTHSFYPAIGGIEIISEIFADEFQNKGNRVKVITWTTYQDQEPFDYKVIRKPGISQLLKTLLWADCVVEHNPCLQLSWPLLFIRKKHVIILQTWFYDLKKKASFKSYLKKLWLKQAEQVCAVSESIQDGIYPNAVVIHNPYKSELFYDKHLERHRDFVFLGRLVSDKGADLAVELISRLNNAGASKQNYSLTIIGTGEDKERIERLIVKYHLEDSVHLVGAKRGAEIVDLLNDHRFLLAPSRWKEPFGIIALEGMACGCIPIVSDDCGLEDAIGNAGIAFKRNDLEDLVYKTKVLLDDVELQNKLKSQMPAHLKAHTASAISSQYLELIAQL</sequence>
<accession>A0A2G1VNE1</accession>
<evidence type="ECO:0000259" key="1">
    <source>
        <dbReference type="Pfam" id="PF00534"/>
    </source>
</evidence>
<gene>
    <name evidence="2" type="ORF">CJ305_15710</name>
</gene>
<reference evidence="2 3" key="1">
    <citation type="submission" date="2017-08" db="EMBL/GenBank/DDBJ databases">
        <title>The whole genome shortgun sequences of strain Leeuwenhoekiella nanhaiensis G18 from the South China Sea.</title>
        <authorList>
            <person name="Liu Q."/>
        </authorList>
    </citation>
    <scope>NUCLEOTIDE SEQUENCE [LARGE SCALE GENOMIC DNA]</scope>
    <source>
        <strain evidence="2 3">G18</strain>
    </source>
</reference>
<evidence type="ECO:0000313" key="2">
    <source>
        <dbReference type="EMBL" id="PHQ28281.1"/>
    </source>
</evidence>
<dbReference type="Proteomes" id="UP000229433">
    <property type="component" value="Unassembled WGS sequence"/>
</dbReference>
<dbReference type="AlphaFoldDB" id="A0A2G1VNE1"/>
<comment type="caution">
    <text evidence="2">The sequence shown here is derived from an EMBL/GenBank/DDBJ whole genome shotgun (WGS) entry which is preliminary data.</text>
</comment>
<dbReference type="RefSeq" id="WP_099647256.1">
    <property type="nucleotide sequence ID" value="NZ_KZ319298.1"/>
</dbReference>
<dbReference type="Pfam" id="PF00534">
    <property type="entry name" value="Glycos_transf_1"/>
    <property type="match status" value="1"/>
</dbReference>
<dbReference type="GO" id="GO:0016757">
    <property type="term" value="F:glycosyltransferase activity"/>
    <property type="evidence" value="ECO:0007669"/>
    <property type="project" value="InterPro"/>
</dbReference>